<feature type="compositionally biased region" description="Polar residues" evidence="1">
    <location>
        <begin position="138"/>
        <end position="147"/>
    </location>
</feature>
<feature type="chain" id="PRO_5040416614" evidence="2">
    <location>
        <begin position="21"/>
        <end position="182"/>
    </location>
</feature>
<feature type="compositionally biased region" description="Low complexity" evidence="1">
    <location>
        <begin position="148"/>
        <end position="159"/>
    </location>
</feature>
<reference evidence="3" key="1">
    <citation type="submission" date="2021-07" db="EMBL/GenBank/DDBJ databases">
        <title>Draft genome of Mortierella alpina, strain LL118, isolated from an aspen leaf litter sample.</title>
        <authorList>
            <person name="Yang S."/>
            <person name="Vinatzer B.A."/>
        </authorList>
    </citation>
    <scope>NUCLEOTIDE SEQUENCE</scope>
    <source>
        <strain evidence="3">LL118</strain>
    </source>
</reference>
<sequence length="182" mass="18460">MKSICSTAVFVAVGVLAVLTSNNNAVADASPVSSLKERQQRNISQRWCDAFIENCNIAANEACSSTRTAKYGCSVSFSGNECTKGNVQCTCGPLGGNGPMTDISKAALEKNFLSTQGTCKAAGITTILDPVEEAKPSQGATPSQAAVPSSSPDAPKSGASKSAAALSTVAFTAAVSLGLLYV</sequence>
<evidence type="ECO:0000313" key="3">
    <source>
        <dbReference type="EMBL" id="KAG9322295.1"/>
    </source>
</evidence>
<evidence type="ECO:0000256" key="1">
    <source>
        <dbReference type="SAM" id="MobiDB-lite"/>
    </source>
</evidence>
<keyword evidence="2" id="KW-0732">Signal</keyword>
<comment type="caution">
    <text evidence="3">The sequence shown here is derived from an EMBL/GenBank/DDBJ whole genome shotgun (WGS) entry which is preliminary data.</text>
</comment>
<proteinExistence type="predicted"/>
<accession>A0A9P8A2N9</accession>
<dbReference type="EMBL" id="JAIFTL010000155">
    <property type="protein sequence ID" value="KAG9322295.1"/>
    <property type="molecule type" value="Genomic_DNA"/>
</dbReference>
<evidence type="ECO:0000256" key="2">
    <source>
        <dbReference type="SAM" id="SignalP"/>
    </source>
</evidence>
<gene>
    <name evidence="3" type="ORF">KVV02_002228</name>
</gene>
<dbReference type="AlphaFoldDB" id="A0A9P8A2N9"/>
<dbReference type="Proteomes" id="UP000717515">
    <property type="component" value="Unassembled WGS sequence"/>
</dbReference>
<name>A0A9P8A2N9_MORAP</name>
<organism evidence="3 4">
    <name type="scientific">Mortierella alpina</name>
    <name type="common">Oleaginous fungus</name>
    <name type="synonym">Mortierella renispora</name>
    <dbReference type="NCBI Taxonomy" id="64518"/>
    <lineage>
        <taxon>Eukaryota</taxon>
        <taxon>Fungi</taxon>
        <taxon>Fungi incertae sedis</taxon>
        <taxon>Mucoromycota</taxon>
        <taxon>Mortierellomycotina</taxon>
        <taxon>Mortierellomycetes</taxon>
        <taxon>Mortierellales</taxon>
        <taxon>Mortierellaceae</taxon>
        <taxon>Mortierella</taxon>
    </lineage>
</organism>
<feature type="region of interest" description="Disordered" evidence="1">
    <location>
        <begin position="134"/>
        <end position="159"/>
    </location>
</feature>
<feature type="signal peptide" evidence="2">
    <location>
        <begin position="1"/>
        <end position="20"/>
    </location>
</feature>
<evidence type="ECO:0000313" key="4">
    <source>
        <dbReference type="Proteomes" id="UP000717515"/>
    </source>
</evidence>
<protein>
    <submittedName>
        <fullName evidence="3">Uncharacterized protein</fullName>
    </submittedName>
</protein>